<dbReference type="Proteomes" id="UP000650424">
    <property type="component" value="Unassembled WGS sequence"/>
</dbReference>
<organism evidence="2 3">
    <name type="scientific">Undibacterium hunanense</name>
    <dbReference type="NCBI Taxonomy" id="2762292"/>
    <lineage>
        <taxon>Bacteria</taxon>
        <taxon>Pseudomonadati</taxon>
        <taxon>Pseudomonadota</taxon>
        <taxon>Betaproteobacteria</taxon>
        <taxon>Burkholderiales</taxon>
        <taxon>Oxalobacteraceae</taxon>
        <taxon>Undibacterium</taxon>
    </lineage>
</organism>
<protein>
    <submittedName>
        <fullName evidence="2">Transporter substrate-binding domain-containing protein</fullName>
    </submittedName>
</protein>
<proteinExistence type="predicted"/>
<feature type="signal peptide" evidence="1">
    <location>
        <begin position="1"/>
        <end position="24"/>
    </location>
</feature>
<sequence length="249" mass="28167">MKLFPFTSLAAIWMLIHAVHTVAAEDTVTVAWRIKPPHQYIENGVEKGILLERAKQVFAQAQVPANFVEEPAKRIWSNFSSGTKNYCSFGWYRIPERESLVQFSDIFHTDPPHTLLVSPVAIRQVAAHRSLASLMADRSLTLGVVDAVSYGPELDALIKSSKNRIERSTTLPMIMARMVGANRASYMLIDREDWEYLKDKEDSLRQTTQMDLAGMPAGLNRYIVCSKDMPPEQMQKINAAIQKVFRGKK</sequence>
<evidence type="ECO:0000256" key="1">
    <source>
        <dbReference type="SAM" id="SignalP"/>
    </source>
</evidence>
<gene>
    <name evidence="2" type="ORF">H8L32_17510</name>
</gene>
<comment type="caution">
    <text evidence="2">The sequence shown here is derived from an EMBL/GenBank/DDBJ whole genome shotgun (WGS) entry which is preliminary data.</text>
</comment>
<dbReference type="Gene3D" id="3.40.190.10">
    <property type="entry name" value="Periplasmic binding protein-like II"/>
    <property type="match status" value="2"/>
</dbReference>
<name>A0ABR6ZTS2_9BURK</name>
<keyword evidence="1" id="KW-0732">Signal</keyword>
<dbReference type="SUPFAM" id="SSF53850">
    <property type="entry name" value="Periplasmic binding protein-like II"/>
    <property type="match status" value="1"/>
</dbReference>
<feature type="chain" id="PRO_5045046224" evidence="1">
    <location>
        <begin position="25"/>
        <end position="249"/>
    </location>
</feature>
<evidence type="ECO:0000313" key="2">
    <source>
        <dbReference type="EMBL" id="MBC3919291.1"/>
    </source>
</evidence>
<dbReference type="EMBL" id="JACOGF010000009">
    <property type="protein sequence ID" value="MBC3919291.1"/>
    <property type="molecule type" value="Genomic_DNA"/>
</dbReference>
<accession>A0ABR6ZTS2</accession>
<reference evidence="2 3" key="1">
    <citation type="submission" date="2020-08" db="EMBL/GenBank/DDBJ databases">
        <title>Novel species isolated from subtropical streams in China.</title>
        <authorList>
            <person name="Lu H."/>
        </authorList>
    </citation>
    <scope>NUCLEOTIDE SEQUENCE [LARGE SCALE GENOMIC DNA]</scope>
    <source>
        <strain evidence="2 3">CY18W</strain>
    </source>
</reference>
<evidence type="ECO:0000313" key="3">
    <source>
        <dbReference type="Proteomes" id="UP000650424"/>
    </source>
</evidence>
<keyword evidence="3" id="KW-1185">Reference proteome</keyword>
<dbReference type="RefSeq" id="WP_186948558.1">
    <property type="nucleotide sequence ID" value="NZ_JACOGF010000009.1"/>
</dbReference>